<evidence type="ECO:0000256" key="10">
    <source>
        <dbReference type="ARBA" id="ARBA00022786"/>
    </source>
</evidence>
<comment type="pathway">
    <text evidence="3">Protein modification; protein ubiquitination.</text>
</comment>
<keyword evidence="20" id="KW-1185">Reference proteome</keyword>
<evidence type="ECO:0000256" key="11">
    <source>
        <dbReference type="ARBA" id="ARBA00022833"/>
    </source>
</evidence>
<keyword evidence="5" id="KW-0808">Transferase</keyword>
<feature type="domain" description="RING-type" evidence="18">
    <location>
        <begin position="346"/>
        <end position="388"/>
    </location>
</feature>
<dbReference type="PANTHER" id="PTHR46279:SF31">
    <property type="entry name" value="RING-H2 FINGER PROTEIN ATL20-LIKE ISOFORM X1"/>
    <property type="match status" value="1"/>
</dbReference>
<dbReference type="GO" id="GO:0030247">
    <property type="term" value="F:polysaccharide binding"/>
    <property type="evidence" value="ECO:0007669"/>
    <property type="project" value="InterPro"/>
</dbReference>
<keyword evidence="11" id="KW-0862">Zinc</keyword>
<name>A0A835NAY3_9ROSI</name>
<evidence type="ECO:0000256" key="3">
    <source>
        <dbReference type="ARBA" id="ARBA00004906"/>
    </source>
</evidence>
<keyword evidence="13 17" id="KW-0472">Membrane</keyword>
<dbReference type="InterPro" id="IPR001841">
    <property type="entry name" value="Znf_RING"/>
</dbReference>
<evidence type="ECO:0000256" key="2">
    <source>
        <dbReference type="ARBA" id="ARBA00004167"/>
    </source>
</evidence>
<evidence type="ECO:0000313" key="20">
    <source>
        <dbReference type="Proteomes" id="UP000657918"/>
    </source>
</evidence>
<evidence type="ECO:0000256" key="14">
    <source>
        <dbReference type="ARBA" id="ARBA00024209"/>
    </source>
</evidence>
<comment type="subcellular location">
    <subcellularLocation>
        <location evidence="2">Membrane</location>
        <topology evidence="2">Single-pass membrane protein</topology>
    </subcellularLocation>
</comment>
<evidence type="ECO:0000256" key="17">
    <source>
        <dbReference type="SAM" id="Phobius"/>
    </source>
</evidence>
<dbReference type="EC" id="2.3.2.27" evidence="4"/>
<evidence type="ECO:0000256" key="12">
    <source>
        <dbReference type="ARBA" id="ARBA00022989"/>
    </source>
</evidence>
<dbReference type="InterPro" id="IPR046948">
    <property type="entry name" value="ATL20-22-like"/>
</dbReference>
<dbReference type="GO" id="GO:0016020">
    <property type="term" value="C:membrane"/>
    <property type="evidence" value="ECO:0007669"/>
    <property type="project" value="UniProtKB-SubCell"/>
</dbReference>
<evidence type="ECO:0000256" key="15">
    <source>
        <dbReference type="PROSITE-ProRule" id="PRU00175"/>
    </source>
</evidence>
<dbReference type="SUPFAM" id="SSF57850">
    <property type="entry name" value="RING/U-box"/>
    <property type="match status" value="1"/>
</dbReference>
<evidence type="ECO:0000256" key="1">
    <source>
        <dbReference type="ARBA" id="ARBA00000900"/>
    </source>
</evidence>
<evidence type="ECO:0000256" key="7">
    <source>
        <dbReference type="ARBA" id="ARBA00022723"/>
    </source>
</evidence>
<sequence length="413" mass="45513">MLTAEILTAFFECTKSPPVNTRINQSIAFSSSLKMAPSVLIFFLLFLQKATSNNTTCHNPCLGNSLEVRFPFGFDNNRCSYPGFKLSCANETQITLDLPNMGNLTVKNINYRSQTVTITDPQKCLAKKFIDSSFDLSGSPFTSEYYDLFFTFLNCSSNSTTIIPGTRSIHCLSNENFTVVTLPTNFYESFPNYMPPFCTELKKRVPVPVPVTWYSWSESEMRLIWNEPYCLPCEEDGGTCRFKGDTGLAIDCSGRSKGHLPRSAKYGIAIGAGIPGLLCIICIGSYVFGRLKACSSGNEPTMEMSTSVAPQPFVVISGLDGRTIESYPKTQLGDSGRLPKPHDNTCPICLSEYQAKDTLRTIPDCNHYFHASCIDEWLKMNATCPLCRNSPDSSSVTTHSSSLTSSSSPLSTP</sequence>
<evidence type="ECO:0000313" key="19">
    <source>
        <dbReference type="EMBL" id="KAF9689239.1"/>
    </source>
</evidence>
<dbReference type="PROSITE" id="PS50089">
    <property type="entry name" value="ZF_RING_2"/>
    <property type="match status" value="1"/>
</dbReference>
<dbReference type="AlphaFoldDB" id="A0A835NAY3"/>
<evidence type="ECO:0000256" key="16">
    <source>
        <dbReference type="SAM" id="MobiDB-lite"/>
    </source>
</evidence>
<feature type="region of interest" description="Disordered" evidence="16">
    <location>
        <begin position="392"/>
        <end position="413"/>
    </location>
</feature>
<keyword evidence="10" id="KW-0833">Ubl conjugation pathway</keyword>
<protein>
    <recommendedName>
        <fullName evidence="4">RING-type E3 ubiquitin transferase</fullName>
        <ecNumber evidence="4">2.3.2.27</ecNumber>
    </recommendedName>
</protein>
<accession>A0A835NAY3</accession>
<keyword evidence="8" id="KW-0732">Signal</keyword>
<gene>
    <name evidence="19" type="ORF">SADUNF_Sadunf01G0071200</name>
</gene>
<dbReference type="SMART" id="SM00184">
    <property type="entry name" value="RING"/>
    <property type="match status" value="1"/>
</dbReference>
<evidence type="ECO:0000259" key="18">
    <source>
        <dbReference type="PROSITE" id="PS50089"/>
    </source>
</evidence>
<evidence type="ECO:0000256" key="5">
    <source>
        <dbReference type="ARBA" id="ARBA00022679"/>
    </source>
</evidence>
<evidence type="ECO:0000256" key="9">
    <source>
        <dbReference type="ARBA" id="ARBA00022771"/>
    </source>
</evidence>
<dbReference type="PANTHER" id="PTHR46279">
    <property type="entry name" value="RING/U-BOX SUPERFAMILY PROTEIN"/>
    <property type="match status" value="1"/>
</dbReference>
<reference evidence="19 20" key="1">
    <citation type="submission" date="2020-10" db="EMBL/GenBank/DDBJ databases">
        <title>Plant Genome Project.</title>
        <authorList>
            <person name="Zhang R.-G."/>
        </authorList>
    </citation>
    <scope>NUCLEOTIDE SEQUENCE [LARGE SCALE GENOMIC DNA]</scope>
    <source>
        <strain evidence="19">FAFU-HL-1</strain>
        <tissue evidence="19">Leaf</tissue>
    </source>
</reference>
<dbReference type="Pfam" id="PF13639">
    <property type="entry name" value="zf-RING_2"/>
    <property type="match status" value="1"/>
</dbReference>
<keyword evidence="9 15" id="KW-0863">Zinc-finger</keyword>
<dbReference type="Proteomes" id="UP000657918">
    <property type="component" value="Unassembled WGS sequence"/>
</dbReference>
<dbReference type="CDD" id="cd16461">
    <property type="entry name" value="RING-H2_EL5-like"/>
    <property type="match status" value="1"/>
</dbReference>
<evidence type="ECO:0000256" key="13">
    <source>
        <dbReference type="ARBA" id="ARBA00023136"/>
    </source>
</evidence>
<dbReference type="Pfam" id="PF13947">
    <property type="entry name" value="GUB_WAK_bind"/>
    <property type="match status" value="1"/>
</dbReference>
<keyword evidence="7" id="KW-0479">Metal-binding</keyword>
<organism evidence="19 20">
    <name type="scientific">Salix dunnii</name>
    <dbReference type="NCBI Taxonomy" id="1413687"/>
    <lineage>
        <taxon>Eukaryota</taxon>
        <taxon>Viridiplantae</taxon>
        <taxon>Streptophyta</taxon>
        <taxon>Embryophyta</taxon>
        <taxon>Tracheophyta</taxon>
        <taxon>Spermatophyta</taxon>
        <taxon>Magnoliopsida</taxon>
        <taxon>eudicotyledons</taxon>
        <taxon>Gunneridae</taxon>
        <taxon>Pentapetalae</taxon>
        <taxon>rosids</taxon>
        <taxon>fabids</taxon>
        <taxon>Malpighiales</taxon>
        <taxon>Salicaceae</taxon>
        <taxon>Saliceae</taxon>
        <taxon>Salix</taxon>
    </lineage>
</organism>
<evidence type="ECO:0000256" key="8">
    <source>
        <dbReference type="ARBA" id="ARBA00022729"/>
    </source>
</evidence>
<evidence type="ECO:0000256" key="4">
    <source>
        <dbReference type="ARBA" id="ARBA00012483"/>
    </source>
</evidence>
<dbReference type="OrthoDB" id="8062037at2759"/>
<keyword evidence="12 17" id="KW-1133">Transmembrane helix</keyword>
<dbReference type="InterPro" id="IPR025287">
    <property type="entry name" value="WAK_GUB"/>
</dbReference>
<comment type="caution">
    <text evidence="19">The sequence shown here is derived from an EMBL/GenBank/DDBJ whole genome shotgun (WGS) entry which is preliminary data.</text>
</comment>
<evidence type="ECO:0000256" key="6">
    <source>
        <dbReference type="ARBA" id="ARBA00022692"/>
    </source>
</evidence>
<proteinExistence type="inferred from homology"/>
<dbReference type="Gene3D" id="3.30.40.10">
    <property type="entry name" value="Zinc/RING finger domain, C3HC4 (zinc finger)"/>
    <property type="match status" value="1"/>
</dbReference>
<dbReference type="GO" id="GO:0008270">
    <property type="term" value="F:zinc ion binding"/>
    <property type="evidence" value="ECO:0007669"/>
    <property type="project" value="UniProtKB-KW"/>
</dbReference>
<dbReference type="GO" id="GO:0061630">
    <property type="term" value="F:ubiquitin protein ligase activity"/>
    <property type="evidence" value="ECO:0007669"/>
    <property type="project" value="UniProtKB-EC"/>
</dbReference>
<keyword evidence="6 17" id="KW-0812">Transmembrane</keyword>
<dbReference type="InterPro" id="IPR013083">
    <property type="entry name" value="Znf_RING/FYVE/PHD"/>
</dbReference>
<comment type="similarity">
    <text evidence="14">Belongs to the RING-type zinc finger family. ATL subfamily.</text>
</comment>
<comment type="catalytic activity">
    <reaction evidence="1">
        <text>S-ubiquitinyl-[E2 ubiquitin-conjugating enzyme]-L-cysteine + [acceptor protein]-L-lysine = [E2 ubiquitin-conjugating enzyme]-L-cysteine + N(6)-ubiquitinyl-[acceptor protein]-L-lysine.</text>
        <dbReference type="EC" id="2.3.2.27"/>
    </reaction>
</comment>
<feature type="transmembrane region" description="Helical" evidence="17">
    <location>
        <begin position="266"/>
        <end position="288"/>
    </location>
</feature>
<dbReference type="EMBL" id="JADGMS010000001">
    <property type="protein sequence ID" value="KAF9689239.1"/>
    <property type="molecule type" value="Genomic_DNA"/>
</dbReference>